<evidence type="ECO:0000313" key="2">
    <source>
        <dbReference type="EMBL" id="QUW03176.1"/>
    </source>
</evidence>
<reference evidence="2 3" key="1">
    <citation type="submission" date="2021-03" db="EMBL/GenBank/DDBJ databases">
        <title>Genomic and phenotypic characterization of Chloracidobacterium isolates provides evidence for multiple species.</title>
        <authorList>
            <person name="Saini M.K."/>
            <person name="Costas A.M.G."/>
            <person name="Tank M."/>
            <person name="Bryant D.A."/>
        </authorList>
    </citation>
    <scope>NUCLEOTIDE SEQUENCE [LARGE SCALE GENOMIC DNA]</scope>
    <source>
        <strain evidence="2 3">BV2-C</strain>
    </source>
</reference>
<keyword evidence="1" id="KW-1133">Transmembrane helix</keyword>
<accession>A0ABX8B8A3</accession>
<organism evidence="2 3">
    <name type="scientific">Chloracidobacterium validum</name>
    <dbReference type="NCBI Taxonomy" id="2821543"/>
    <lineage>
        <taxon>Bacteria</taxon>
        <taxon>Pseudomonadati</taxon>
        <taxon>Acidobacteriota</taxon>
        <taxon>Terriglobia</taxon>
        <taxon>Terriglobales</taxon>
        <taxon>Acidobacteriaceae</taxon>
        <taxon>Chloracidobacterium</taxon>
    </lineage>
</organism>
<keyword evidence="3" id="KW-1185">Reference proteome</keyword>
<dbReference type="RefSeq" id="WP_211429067.1">
    <property type="nucleotide sequence ID" value="NZ_CP072648.1"/>
</dbReference>
<evidence type="ECO:0000313" key="3">
    <source>
        <dbReference type="Proteomes" id="UP000676506"/>
    </source>
</evidence>
<protein>
    <recommendedName>
        <fullName evidence="4">Tripartite tricarboxylate transporter TctB family</fullName>
    </recommendedName>
</protein>
<name>A0ABX8B8A3_9BACT</name>
<keyword evidence="1" id="KW-0472">Membrane</keyword>
<gene>
    <name evidence="2" type="ORF">J8C06_01660</name>
</gene>
<proteinExistence type="predicted"/>
<dbReference type="Proteomes" id="UP000676506">
    <property type="component" value="Chromosome 1"/>
</dbReference>
<keyword evidence="1" id="KW-0812">Transmembrane</keyword>
<evidence type="ECO:0000256" key="1">
    <source>
        <dbReference type="SAM" id="Phobius"/>
    </source>
</evidence>
<feature type="transmembrane region" description="Helical" evidence="1">
    <location>
        <begin position="83"/>
        <end position="101"/>
    </location>
</feature>
<evidence type="ECO:0008006" key="4">
    <source>
        <dbReference type="Google" id="ProtNLM"/>
    </source>
</evidence>
<dbReference type="EMBL" id="CP072648">
    <property type="protein sequence ID" value="QUW03176.1"/>
    <property type="molecule type" value="Genomic_DNA"/>
</dbReference>
<feature type="transmembrane region" description="Helical" evidence="1">
    <location>
        <begin position="20"/>
        <end position="39"/>
    </location>
</feature>
<feature type="transmembrane region" description="Helical" evidence="1">
    <location>
        <begin position="113"/>
        <end position="133"/>
    </location>
</feature>
<feature type="transmembrane region" description="Helical" evidence="1">
    <location>
        <begin position="59"/>
        <end position="77"/>
    </location>
</feature>
<sequence>MSDLWIPPWLLPWLPGIPWMRIWTYLIVFYLIYSLFTLWSYRFSIQATGMREATFQQAAIVRAVDIGLLILAFFLPISWLVKLPLLFVGQIVAFALVFEAPAGRAIIGAMLSWIMAGMFTAIYIGLLALYIWLFRSLPYGYGMA</sequence>